<feature type="region of interest" description="Disordered" evidence="4">
    <location>
        <begin position="221"/>
        <end position="241"/>
    </location>
</feature>
<dbReference type="InterPro" id="IPR008918">
    <property type="entry name" value="HhH2"/>
</dbReference>
<dbReference type="InterPro" id="IPR036279">
    <property type="entry name" value="5-3_exonuclease_C_sf"/>
</dbReference>
<dbReference type="Gene3D" id="1.10.150.20">
    <property type="entry name" value="5' to 3' exonuclease, C-terminal subdomain"/>
    <property type="match status" value="1"/>
</dbReference>
<dbReference type="Gene3D" id="3.40.50.1010">
    <property type="entry name" value="5'-nuclease"/>
    <property type="match status" value="2"/>
</dbReference>
<evidence type="ECO:0000256" key="4">
    <source>
        <dbReference type="SAM" id="MobiDB-lite"/>
    </source>
</evidence>
<dbReference type="PANTHER" id="PTHR11081:SF9">
    <property type="entry name" value="FLAP ENDONUCLEASE 1"/>
    <property type="match status" value="1"/>
</dbReference>
<dbReference type="OrthoDB" id="31113at2759"/>
<dbReference type="STRING" id="181874.A0A409YLQ3"/>
<dbReference type="GO" id="GO:0046872">
    <property type="term" value="F:metal ion binding"/>
    <property type="evidence" value="ECO:0007669"/>
    <property type="project" value="UniProtKB-KW"/>
</dbReference>
<feature type="domain" description="XPG-I" evidence="5">
    <location>
        <begin position="290"/>
        <end position="360"/>
    </location>
</feature>
<dbReference type="InParanoid" id="A0A409YLQ3"/>
<dbReference type="Pfam" id="PF00867">
    <property type="entry name" value="XPG_I"/>
    <property type="match status" value="1"/>
</dbReference>
<dbReference type="InterPro" id="IPR029060">
    <property type="entry name" value="PIN-like_dom_sf"/>
</dbReference>
<dbReference type="PANTHER" id="PTHR11081">
    <property type="entry name" value="FLAP ENDONUCLEASE FAMILY MEMBER"/>
    <property type="match status" value="1"/>
</dbReference>
<dbReference type="SMART" id="SM00484">
    <property type="entry name" value="XPGI"/>
    <property type="match status" value="1"/>
</dbReference>
<sequence>DGTLITQRLHFTQDPHKSRHVLGWYRLARELRDAGVSAVCLFDGKERSEAKSGEVQRRHKVRQLVHTRGTIEKQRFQRISGLKKALKAFGKMDEEARKRVAEAFVSSDCVKRMTGVENMLEGVERKAVPSESGVEKRDVPSLHPQHFLSSLYLNYCANISQLASIAEPTSTSEEEKEEKPGEIPEHVTTKAQHELSLQESTIWRELSVTFSQLAEIPAGNPLSSSLIPGTAQPTPLTPPPHTKDLPTTLSRLQSQLSYIEDKSFAMSSSFDRRTNVPSESTYRESKALLEAAGIPCIDAPSTIEAEAFASAIVLSGAADYVGSEDTDVLVYEAPMLKNITSRHDPLVLVSGHDVRTALGLSRHAFIDFALLLGTDFTHRIKNVGPTRALSFLKKYGTIEGILEAGSKSTGRALDGAKIGNVDKEKYLAQVEIARMIFGSLPFVSQDVLDLVSGSDVKGRGEWNDAEVRKALRSHGLEFVLLEMDLAEFDHTTALAGNYFGDDPHIG</sequence>
<feature type="non-terminal residue" evidence="6">
    <location>
        <position position="1"/>
    </location>
</feature>
<dbReference type="GO" id="GO:0003677">
    <property type="term" value="F:DNA binding"/>
    <property type="evidence" value="ECO:0007669"/>
    <property type="project" value="InterPro"/>
</dbReference>
<dbReference type="GO" id="GO:0006281">
    <property type="term" value="P:DNA repair"/>
    <property type="evidence" value="ECO:0007669"/>
    <property type="project" value="UniProtKB-ARBA"/>
</dbReference>
<dbReference type="EMBL" id="NHTK01001005">
    <property type="protein sequence ID" value="PPR03958.1"/>
    <property type="molecule type" value="Genomic_DNA"/>
</dbReference>
<dbReference type="GO" id="GO:0017108">
    <property type="term" value="F:5'-flap endonuclease activity"/>
    <property type="evidence" value="ECO:0007669"/>
    <property type="project" value="TreeGrafter"/>
</dbReference>
<organism evidence="6 7">
    <name type="scientific">Panaeolus cyanescens</name>
    <dbReference type="NCBI Taxonomy" id="181874"/>
    <lineage>
        <taxon>Eukaryota</taxon>
        <taxon>Fungi</taxon>
        <taxon>Dikarya</taxon>
        <taxon>Basidiomycota</taxon>
        <taxon>Agaricomycotina</taxon>
        <taxon>Agaricomycetes</taxon>
        <taxon>Agaricomycetidae</taxon>
        <taxon>Agaricales</taxon>
        <taxon>Agaricineae</taxon>
        <taxon>Galeropsidaceae</taxon>
        <taxon>Panaeolus</taxon>
    </lineage>
</organism>
<evidence type="ECO:0000313" key="6">
    <source>
        <dbReference type="EMBL" id="PPR03958.1"/>
    </source>
</evidence>
<dbReference type="InterPro" id="IPR006086">
    <property type="entry name" value="XPG-I_dom"/>
</dbReference>
<gene>
    <name evidence="6" type="ORF">CVT24_008313</name>
</gene>
<keyword evidence="7" id="KW-1185">Reference proteome</keyword>
<keyword evidence="1" id="KW-0479">Metal-binding</keyword>
<name>A0A409YLQ3_9AGAR</name>
<keyword evidence="3" id="KW-0460">Magnesium</keyword>
<evidence type="ECO:0000256" key="3">
    <source>
        <dbReference type="ARBA" id="ARBA00022842"/>
    </source>
</evidence>
<protein>
    <recommendedName>
        <fullName evidence="5">XPG-I domain-containing protein</fullName>
    </recommendedName>
</protein>
<evidence type="ECO:0000256" key="2">
    <source>
        <dbReference type="ARBA" id="ARBA00022759"/>
    </source>
</evidence>
<dbReference type="PRINTS" id="PR00853">
    <property type="entry name" value="XPGRADSUPER"/>
</dbReference>
<comment type="caution">
    <text evidence="6">The sequence shown here is derived from an EMBL/GenBank/DDBJ whole genome shotgun (WGS) entry which is preliminary data.</text>
</comment>
<reference evidence="6 7" key="1">
    <citation type="journal article" date="2018" name="Evol. Lett.">
        <title>Horizontal gene cluster transfer increased hallucinogenic mushroom diversity.</title>
        <authorList>
            <person name="Reynolds H.T."/>
            <person name="Vijayakumar V."/>
            <person name="Gluck-Thaler E."/>
            <person name="Korotkin H.B."/>
            <person name="Matheny P.B."/>
            <person name="Slot J.C."/>
        </authorList>
    </citation>
    <scope>NUCLEOTIDE SEQUENCE [LARGE SCALE GENOMIC DNA]</scope>
    <source>
        <strain evidence="6 7">2629</strain>
    </source>
</reference>
<keyword evidence="2" id="KW-0378">Hydrolase</keyword>
<evidence type="ECO:0000313" key="7">
    <source>
        <dbReference type="Proteomes" id="UP000284842"/>
    </source>
</evidence>
<dbReference type="SUPFAM" id="SSF88723">
    <property type="entry name" value="PIN domain-like"/>
    <property type="match status" value="1"/>
</dbReference>
<evidence type="ECO:0000259" key="5">
    <source>
        <dbReference type="SMART" id="SM00484"/>
    </source>
</evidence>
<keyword evidence="2" id="KW-0540">Nuclease</keyword>
<proteinExistence type="predicted"/>
<accession>A0A409YLQ3</accession>
<keyword evidence="2" id="KW-0255">Endonuclease</keyword>
<dbReference type="AlphaFoldDB" id="A0A409YLQ3"/>
<evidence type="ECO:0000256" key="1">
    <source>
        <dbReference type="ARBA" id="ARBA00022723"/>
    </source>
</evidence>
<dbReference type="InterPro" id="IPR006084">
    <property type="entry name" value="XPG/Rad2"/>
</dbReference>
<dbReference type="SMART" id="SM00279">
    <property type="entry name" value="HhH2"/>
    <property type="match status" value="1"/>
</dbReference>
<dbReference type="Proteomes" id="UP000284842">
    <property type="component" value="Unassembled WGS sequence"/>
</dbReference>
<feature type="compositionally biased region" description="Polar residues" evidence="4">
    <location>
        <begin position="221"/>
        <end position="234"/>
    </location>
</feature>
<dbReference type="SUPFAM" id="SSF47807">
    <property type="entry name" value="5' to 3' exonuclease, C-terminal subdomain"/>
    <property type="match status" value="1"/>
</dbReference>